<dbReference type="EMBL" id="JADCNM010000001">
    <property type="protein sequence ID" value="KAG0500778.1"/>
    <property type="molecule type" value="Genomic_DNA"/>
</dbReference>
<comment type="similarity">
    <text evidence="1">Belongs to the plant LTP family.</text>
</comment>
<evidence type="ECO:0000256" key="6">
    <source>
        <dbReference type="SAM" id="Phobius"/>
    </source>
</evidence>
<dbReference type="OrthoDB" id="911994at2759"/>
<dbReference type="Proteomes" id="UP000639772">
    <property type="component" value="Chromosome 1"/>
</dbReference>
<feature type="transmembrane region" description="Helical" evidence="6">
    <location>
        <begin position="141"/>
        <end position="159"/>
    </location>
</feature>
<dbReference type="InterPro" id="IPR036312">
    <property type="entry name" value="Bifun_inhib/LTP/seed_sf"/>
</dbReference>
<feature type="domain" description="Bifunctional inhibitor/plant lipid transfer protein/seed storage helical" evidence="8">
    <location>
        <begin position="30"/>
        <end position="106"/>
    </location>
</feature>
<dbReference type="GO" id="GO:0008289">
    <property type="term" value="F:lipid binding"/>
    <property type="evidence" value="ECO:0007669"/>
    <property type="project" value="InterPro"/>
</dbReference>
<dbReference type="CDD" id="cd00010">
    <property type="entry name" value="AAI_LTSS"/>
    <property type="match status" value="1"/>
</dbReference>
<evidence type="ECO:0000256" key="5">
    <source>
        <dbReference type="SAM" id="MobiDB-lite"/>
    </source>
</evidence>
<keyword evidence="6" id="KW-0472">Membrane</keyword>
<sequence length="160" mass="16709">MAHRIPATIAIVAITTILMSRVVKAQSVDCNAVLFSLAPCLSYITGNSSTPSVPCCSQFAVAAQTDQQCLCMVVDGGGSQFGIPVNRTQALALPGECKVQTPFSSCKTANVPTPSVSPSTGGNSSGGNSAGSILQPMFPQVLFHVVIMMMVFLSMPSWFF</sequence>
<dbReference type="PANTHER" id="PTHR33044">
    <property type="entry name" value="BIFUNCTIONAL INHIBITOR/LIPID-TRANSFER PROTEIN/SEED STORAGE 2S ALBUMIN SUPERFAMILY PROTEIN-RELATED"/>
    <property type="match status" value="1"/>
</dbReference>
<keyword evidence="3" id="KW-1015">Disulfide bond</keyword>
<feature type="chain" id="PRO_5033643035" description="Bifunctional inhibitor/plant lipid transfer protein/seed storage helical domain-containing protein" evidence="7">
    <location>
        <begin position="26"/>
        <end position="160"/>
    </location>
</feature>
<gene>
    <name evidence="10" type="ORF">HPP92_000850</name>
    <name evidence="9" type="ORF">HPP92_001006</name>
</gene>
<dbReference type="InterPro" id="IPR016140">
    <property type="entry name" value="Bifunc_inhib/LTP/seed_store"/>
</dbReference>
<organism evidence="10 12">
    <name type="scientific">Vanilla planifolia</name>
    <name type="common">Vanilla</name>
    <dbReference type="NCBI Taxonomy" id="51239"/>
    <lineage>
        <taxon>Eukaryota</taxon>
        <taxon>Viridiplantae</taxon>
        <taxon>Streptophyta</taxon>
        <taxon>Embryophyta</taxon>
        <taxon>Tracheophyta</taxon>
        <taxon>Spermatophyta</taxon>
        <taxon>Magnoliopsida</taxon>
        <taxon>Liliopsida</taxon>
        <taxon>Asparagales</taxon>
        <taxon>Orchidaceae</taxon>
        <taxon>Vanilloideae</taxon>
        <taxon>Vanilleae</taxon>
        <taxon>Vanilla</taxon>
    </lineage>
</organism>
<dbReference type="Gene3D" id="1.10.110.10">
    <property type="entry name" value="Plant lipid-transfer and hydrophobic proteins"/>
    <property type="match status" value="1"/>
</dbReference>
<evidence type="ECO:0000256" key="1">
    <source>
        <dbReference type="ARBA" id="ARBA00009748"/>
    </source>
</evidence>
<keyword evidence="2 7" id="KW-0732">Signal</keyword>
<evidence type="ECO:0000313" key="10">
    <source>
        <dbReference type="EMBL" id="KAG0500778.1"/>
    </source>
</evidence>
<feature type="signal peptide" evidence="7">
    <location>
        <begin position="1"/>
        <end position="25"/>
    </location>
</feature>
<name>A0A835SBJ1_VANPL</name>
<dbReference type="Pfam" id="PF14368">
    <property type="entry name" value="LTP_2"/>
    <property type="match status" value="1"/>
</dbReference>
<comment type="caution">
    <text evidence="10">The sequence shown here is derived from an EMBL/GenBank/DDBJ whole genome shotgun (WGS) entry which is preliminary data.</text>
</comment>
<evidence type="ECO:0000313" key="11">
    <source>
        <dbReference type="Proteomes" id="UP000636800"/>
    </source>
</evidence>
<dbReference type="InterPro" id="IPR043325">
    <property type="entry name" value="LTSS"/>
</dbReference>
<dbReference type="PRINTS" id="PR00382">
    <property type="entry name" value="LIPIDTRNSFER"/>
</dbReference>
<evidence type="ECO:0000313" key="9">
    <source>
        <dbReference type="EMBL" id="KAG0496315.1"/>
    </source>
</evidence>
<accession>A0A835SBJ1</accession>
<feature type="compositionally biased region" description="Low complexity" evidence="5">
    <location>
        <begin position="108"/>
        <end position="122"/>
    </location>
</feature>
<dbReference type="Proteomes" id="UP000636800">
    <property type="component" value="Chromosome 1"/>
</dbReference>
<dbReference type="SMART" id="SM00499">
    <property type="entry name" value="AAI"/>
    <property type="match status" value="1"/>
</dbReference>
<dbReference type="SUPFAM" id="SSF47699">
    <property type="entry name" value="Bifunctional inhibitor/lipid-transfer protein/seed storage 2S albumin"/>
    <property type="match status" value="1"/>
</dbReference>
<dbReference type="GO" id="GO:0006869">
    <property type="term" value="P:lipid transport"/>
    <property type="evidence" value="ECO:0007669"/>
    <property type="project" value="InterPro"/>
</dbReference>
<feature type="region of interest" description="Disordered" evidence="5">
    <location>
        <begin position="108"/>
        <end position="127"/>
    </location>
</feature>
<reference evidence="11 12" key="1">
    <citation type="journal article" date="2020" name="Nat. Food">
        <title>A phased Vanilla planifolia genome enables genetic improvement of flavour and production.</title>
        <authorList>
            <person name="Hasing T."/>
            <person name="Tang H."/>
            <person name="Brym M."/>
            <person name="Khazi F."/>
            <person name="Huang T."/>
            <person name="Chambers A.H."/>
        </authorList>
    </citation>
    <scope>NUCLEOTIDE SEQUENCE [LARGE SCALE GENOMIC DNA]</scope>
    <source>
        <tissue evidence="10">Leaf</tissue>
    </source>
</reference>
<evidence type="ECO:0000313" key="12">
    <source>
        <dbReference type="Proteomes" id="UP000639772"/>
    </source>
</evidence>
<dbReference type="InterPro" id="IPR000528">
    <property type="entry name" value="Plant_nsLTP"/>
</dbReference>
<evidence type="ECO:0000256" key="2">
    <source>
        <dbReference type="ARBA" id="ARBA00022729"/>
    </source>
</evidence>
<keyword evidence="6" id="KW-0812">Transmembrane</keyword>
<keyword evidence="11" id="KW-1185">Reference proteome</keyword>
<protein>
    <recommendedName>
        <fullName evidence="8">Bifunctional inhibitor/plant lipid transfer protein/seed storage helical domain-containing protein</fullName>
    </recommendedName>
</protein>
<evidence type="ECO:0000259" key="8">
    <source>
        <dbReference type="SMART" id="SM00499"/>
    </source>
</evidence>
<proteinExistence type="inferred from homology"/>
<evidence type="ECO:0000256" key="7">
    <source>
        <dbReference type="SAM" id="SignalP"/>
    </source>
</evidence>
<dbReference type="AlphaFoldDB" id="A0A835SBJ1"/>
<keyword evidence="6" id="KW-1133">Transmembrane helix</keyword>
<keyword evidence="4" id="KW-0325">Glycoprotein</keyword>
<dbReference type="EMBL" id="JADCNL010000001">
    <property type="protein sequence ID" value="KAG0496315.1"/>
    <property type="molecule type" value="Genomic_DNA"/>
</dbReference>
<evidence type="ECO:0000256" key="4">
    <source>
        <dbReference type="ARBA" id="ARBA00023180"/>
    </source>
</evidence>
<evidence type="ECO:0000256" key="3">
    <source>
        <dbReference type="ARBA" id="ARBA00023157"/>
    </source>
</evidence>